<dbReference type="Pfam" id="PF00584">
    <property type="entry name" value="SecE"/>
    <property type="match status" value="1"/>
</dbReference>
<dbReference type="EnsemblPlants" id="AUR62013001-RA">
    <property type="protein sequence ID" value="AUR62013001-RA:cds"/>
    <property type="gene ID" value="AUR62013001"/>
</dbReference>
<dbReference type="GO" id="GO:0006605">
    <property type="term" value="P:protein targeting"/>
    <property type="evidence" value="ECO:0007669"/>
    <property type="project" value="InterPro"/>
</dbReference>
<evidence type="ECO:0000256" key="3">
    <source>
        <dbReference type="ARBA" id="ARBA00022448"/>
    </source>
</evidence>
<evidence type="ECO:0000256" key="7">
    <source>
        <dbReference type="ARBA" id="ARBA00023010"/>
    </source>
</evidence>
<reference evidence="10" key="1">
    <citation type="journal article" date="2017" name="Nature">
        <title>The genome of Chenopodium quinoa.</title>
        <authorList>
            <person name="Jarvis D.E."/>
            <person name="Ho Y.S."/>
            <person name="Lightfoot D.J."/>
            <person name="Schmoeckel S.M."/>
            <person name="Li B."/>
            <person name="Borm T.J.A."/>
            <person name="Ohyanagi H."/>
            <person name="Mineta K."/>
            <person name="Michell C.T."/>
            <person name="Saber N."/>
            <person name="Kharbatia N.M."/>
            <person name="Rupper R.R."/>
            <person name="Sharp A.R."/>
            <person name="Dally N."/>
            <person name="Boughton B.A."/>
            <person name="Woo Y.H."/>
            <person name="Gao G."/>
            <person name="Schijlen E.G.W.M."/>
            <person name="Guo X."/>
            <person name="Momin A.A."/>
            <person name="Negrao S."/>
            <person name="Al-Babili S."/>
            <person name="Gehring C."/>
            <person name="Roessner U."/>
            <person name="Jung C."/>
            <person name="Murphy K."/>
            <person name="Arold S.T."/>
            <person name="Gojobori T."/>
            <person name="van der Linden C.G."/>
            <person name="van Loo E.N."/>
            <person name="Jellen E.N."/>
            <person name="Maughan P.J."/>
            <person name="Tester M."/>
        </authorList>
    </citation>
    <scope>NUCLEOTIDE SEQUENCE [LARGE SCALE GENOMIC DNA]</scope>
    <source>
        <strain evidence="10">cv. PI 614886</strain>
    </source>
</reference>
<keyword evidence="11" id="KW-1185">Reference proteome</keyword>
<evidence type="ECO:0000256" key="9">
    <source>
        <dbReference type="SAM" id="Phobius"/>
    </source>
</evidence>
<evidence type="ECO:0000256" key="1">
    <source>
        <dbReference type="ARBA" id="ARBA00004370"/>
    </source>
</evidence>
<dbReference type="PANTHER" id="PTHR37247">
    <property type="entry name" value="TRANSMEMBRANE PROTEIN"/>
    <property type="match status" value="1"/>
</dbReference>
<keyword evidence="7" id="KW-0811">Translocation</keyword>
<dbReference type="AlphaFoldDB" id="A0A803LGA4"/>
<feature type="transmembrane region" description="Helical" evidence="9">
    <location>
        <begin position="99"/>
        <end position="128"/>
    </location>
</feature>
<dbReference type="InterPro" id="IPR038379">
    <property type="entry name" value="SecE_sf"/>
</dbReference>
<dbReference type="GO" id="GO:0016020">
    <property type="term" value="C:membrane"/>
    <property type="evidence" value="ECO:0007669"/>
    <property type="project" value="UniProtKB-SubCell"/>
</dbReference>
<organism evidence="10 11">
    <name type="scientific">Chenopodium quinoa</name>
    <name type="common">Quinoa</name>
    <dbReference type="NCBI Taxonomy" id="63459"/>
    <lineage>
        <taxon>Eukaryota</taxon>
        <taxon>Viridiplantae</taxon>
        <taxon>Streptophyta</taxon>
        <taxon>Embryophyta</taxon>
        <taxon>Tracheophyta</taxon>
        <taxon>Spermatophyta</taxon>
        <taxon>Magnoliopsida</taxon>
        <taxon>eudicotyledons</taxon>
        <taxon>Gunneridae</taxon>
        <taxon>Pentapetalae</taxon>
        <taxon>Caryophyllales</taxon>
        <taxon>Chenopodiaceae</taxon>
        <taxon>Chenopodioideae</taxon>
        <taxon>Atripliceae</taxon>
        <taxon>Chenopodium</taxon>
    </lineage>
</organism>
<name>A0A803LGA4_CHEQI</name>
<evidence type="ECO:0000256" key="4">
    <source>
        <dbReference type="ARBA" id="ARBA00022692"/>
    </source>
</evidence>
<dbReference type="PANTHER" id="PTHR37247:SF1">
    <property type="entry name" value="TRANSMEMBRANE PROTEIN"/>
    <property type="match status" value="1"/>
</dbReference>
<comment type="subcellular location">
    <subcellularLocation>
        <location evidence="1">Membrane</location>
    </subcellularLocation>
</comment>
<dbReference type="OMA" id="DEEPFWV"/>
<evidence type="ECO:0000256" key="5">
    <source>
        <dbReference type="ARBA" id="ARBA00022927"/>
    </source>
</evidence>
<keyword evidence="3" id="KW-0813">Transport</keyword>
<keyword evidence="5" id="KW-0653">Protein transport</keyword>
<dbReference type="Gramene" id="AUR62013001-RA">
    <property type="protein sequence ID" value="AUR62013001-RA:cds"/>
    <property type="gene ID" value="AUR62013001"/>
</dbReference>
<dbReference type="InterPro" id="IPR001901">
    <property type="entry name" value="Translocase_SecE/Sec61-g"/>
</dbReference>
<dbReference type="GO" id="GO:0006886">
    <property type="term" value="P:intracellular protein transport"/>
    <property type="evidence" value="ECO:0007669"/>
    <property type="project" value="InterPro"/>
</dbReference>
<keyword evidence="8 9" id="KW-0472">Membrane</keyword>
<proteinExistence type="inferred from homology"/>
<evidence type="ECO:0000256" key="8">
    <source>
        <dbReference type="ARBA" id="ARBA00023136"/>
    </source>
</evidence>
<reference evidence="10" key="2">
    <citation type="submission" date="2021-03" db="UniProtKB">
        <authorList>
            <consortium name="EnsemblPlants"/>
        </authorList>
    </citation>
    <scope>IDENTIFICATION</scope>
</reference>
<evidence type="ECO:0000256" key="2">
    <source>
        <dbReference type="ARBA" id="ARBA00008274"/>
    </source>
</evidence>
<evidence type="ECO:0000256" key="6">
    <source>
        <dbReference type="ARBA" id="ARBA00022989"/>
    </source>
</evidence>
<comment type="similarity">
    <text evidence="2">Belongs to the SecE/SEC61-gamma family.</text>
</comment>
<keyword evidence="4 9" id="KW-0812">Transmembrane</keyword>
<accession>A0A803LGA4</accession>
<sequence>MSTEANSRDLIACNFVPKWNLRSEINYSNKRQIRPRFSMSRGGSYGLKFDDEIDEEPFWVQFSKETIRGLKSLLAFLAQQPGQLKYIEWPSFQDTLRTATLTLVLVAGLVVALSSIDAALSYVLALLLRNSA</sequence>
<evidence type="ECO:0000313" key="10">
    <source>
        <dbReference type="EnsemblPlants" id="AUR62013001-RA:cds"/>
    </source>
</evidence>
<evidence type="ECO:0000313" key="11">
    <source>
        <dbReference type="Proteomes" id="UP000596660"/>
    </source>
</evidence>
<dbReference type="Proteomes" id="UP000596660">
    <property type="component" value="Unplaced"/>
</dbReference>
<dbReference type="Gene3D" id="1.20.5.1030">
    <property type="entry name" value="Preprotein translocase secy subunit"/>
    <property type="match status" value="1"/>
</dbReference>
<protein>
    <recommendedName>
        <fullName evidence="12">Protein translocase subunit SecE</fullName>
    </recommendedName>
</protein>
<evidence type="ECO:0008006" key="12">
    <source>
        <dbReference type="Google" id="ProtNLM"/>
    </source>
</evidence>
<keyword evidence="6 9" id="KW-1133">Transmembrane helix</keyword>